<accession>A0ABD3HFJ2</accession>
<dbReference type="AlphaFoldDB" id="A0ABD3HFJ2"/>
<name>A0ABD3HFJ2_9MARC</name>
<dbReference type="EMBL" id="JBJQOH010000004">
    <property type="protein sequence ID" value="KAL3689347.1"/>
    <property type="molecule type" value="Genomic_DNA"/>
</dbReference>
<feature type="region of interest" description="Disordered" evidence="1">
    <location>
        <begin position="167"/>
        <end position="222"/>
    </location>
</feature>
<gene>
    <name evidence="2" type="ORF">R1sor_015656</name>
</gene>
<evidence type="ECO:0000313" key="2">
    <source>
        <dbReference type="EMBL" id="KAL3689347.1"/>
    </source>
</evidence>
<keyword evidence="3" id="KW-1185">Reference proteome</keyword>
<protein>
    <submittedName>
        <fullName evidence="2">Uncharacterized protein</fullName>
    </submittedName>
</protein>
<reference evidence="2 3" key="1">
    <citation type="submission" date="2024-09" db="EMBL/GenBank/DDBJ databases">
        <title>Chromosome-scale assembly of Riccia sorocarpa.</title>
        <authorList>
            <person name="Paukszto L."/>
        </authorList>
    </citation>
    <scope>NUCLEOTIDE SEQUENCE [LARGE SCALE GENOMIC DNA]</scope>
    <source>
        <strain evidence="2">LP-2024</strain>
        <tissue evidence="2">Aerial parts of the thallus</tissue>
    </source>
</reference>
<feature type="compositionally biased region" description="Basic and acidic residues" evidence="1">
    <location>
        <begin position="168"/>
        <end position="185"/>
    </location>
</feature>
<evidence type="ECO:0000313" key="3">
    <source>
        <dbReference type="Proteomes" id="UP001633002"/>
    </source>
</evidence>
<sequence length="237" mass="23568">MAASATKTVMSLGSVVAPSSLSSRSAFAASPIVSVAPCKSARAAPLTVRASAAEEPKAGRREMLASLLAAGTVLSTGSAALAGGIPDVGAGAKKLTKKATQALENSPIPSSGGRIEGGLKDKNQARLANQSAIPARVKETPGQRVDPLENGPIAGNSLGEAADNVKGGIEDLTKNGPDKVKRDVKTAGSKVASNTGIGKKNLGQKGGDVADQVSSAGEKGKGVIGNIKDKITDALPQ</sequence>
<evidence type="ECO:0000256" key="1">
    <source>
        <dbReference type="SAM" id="MobiDB-lite"/>
    </source>
</evidence>
<dbReference type="Proteomes" id="UP001633002">
    <property type="component" value="Unassembled WGS sequence"/>
</dbReference>
<organism evidence="2 3">
    <name type="scientific">Riccia sorocarpa</name>
    <dbReference type="NCBI Taxonomy" id="122646"/>
    <lineage>
        <taxon>Eukaryota</taxon>
        <taxon>Viridiplantae</taxon>
        <taxon>Streptophyta</taxon>
        <taxon>Embryophyta</taxon>
        <taxon>Marchantiophyta</taxon>
        <taxon>Marchantiopsida</taxon>
        <taxon>Marchantiidae</taxon>
        <taxon>Marchantiales</taxon>
        <taxon>Ricciaceae</taxon>
        <taxon>Riccia</taxon>
    </lineage>
</organism>
<proteinExistence type="predicted"/>
<comment type="caution">
    <text evidence="2">The sequence shown here is derived from an EMBL/GenBank/DDBJ whole genome shotgun (WGS) entry which is preliminary data.</text>
</comment>